<dbReference type="PATRIC" id="fig|305.107.peg.3136"/>
<evidence type="ECO:0000313" key="14">
    <source>
        <dbReference type="Proteomes" id="UP001164049"/>
    </source>
</evidence>
<accession>A0A0K1ZTK1</accession>
<evidence type="ECO:0000313" key="13">
    <source>
        <dbReference type="Proteomes" id="UP000262427"/>
    </source>
</evidence>
<dbReference type="EMBL" id="LN899820">
    <property type="protein sequence ID" value="CUV58267.1"/>
    <property type="molecule type" value="Genomic_DNA"/>
</dbReference>
<dbReference type="AlphaFoldDB" id="A0A0K1ZTK1"/>
<evidence type="ECO:0000313" key="8">
    <source>
        <dbReference type="EMBL" id="CUV41279.1"/>
    </source>
</evidence>
<dbReference type="EMBL" id="CP085044">
    <property type="protein sequence ID" value="UZF16802.1"/>
    <property type="molecule type" value="Genomic_DNA"/>
</dbReference>
<organism evidence="5">
    <name type="scientific">Ralstonia solanacearum</name>
    <name type="common">Pseudomonas solanacearum</name>
    <dbReference type="NCBI Taxonomy" id="305"/>
    <lineage>
        <taxon>Bacteria</taxon>
        <taxon>Pseudomonadati</taxon>
        <taxon>Pseudomonadota</taxon>
        <taxon>Betaproteobacteria</taxon>
        <taxon>Burkholderiales</taxon>
        <taxon>Burkholderiaceae</taxon>
        <taxon>Ralstonia</taxon>
        <taxon>Ralstonia solanacearum species complex</taxon>
    </lineage>
</organism>
<evidence type="ECO:0000313" key="12">
    <source>
        <dbReference type="EMBL" id="UZF16802.1"/>
    </source>
</evidence>
<evidence type="ECO:0000313" key="6">
    <source>
        <dbReference type="EMBL" id="CUV31113.1"/>
    </source>
</evidence>
<proteinExistence type="predicted"/>
<dbReference type="EMBL" id="LN899824">
    <property type="protein sequence ID" value="CUV31113.1"/>
    <property type="molecule type" value="Genomic_DNA"/>
</dbReference>
<dbReference type="Proteomes" id="UP000262427">
    <property type="component" value="Chromosome MP"/>
</dbReference>
<evidence type="ECO:0000256" key="1">
    <source>
        <dbReference type="SAM" id="MobiDB-lite"/>
    </source>
</evidence>
<evidence type="ECO:0000313" key="7">
    <source>
        <dbReference type="EMBL" id="CUV33146.1"/>
    </source>
</evidence>
<evidence type="ECO:0000313" key="11">
    <source>
        <dbReference type="EMBL" id="CUV61632.1"/>
    </source>
</evidence>
<keyword evidence="2" id="KW-0472">Membrane</keyword>
<geneLocation type="plasmid" evidence="12 14">
    <name>p1</name>
</geneLocation>
<protein>
    <recommendedName>
        <fullName evidence="15">Transmembrane protein</fullName>
    </recommendedName>
</protein>
<evidence type="ECO:0000313" key="5">
    <source>
        <dbReference type="EMBL" id="CUV22654.1"/>
    </source>
</evidence>
<evidence type="ECO:0008006" key="15">
    <source>
        <dbReference type="Google" id="ProtNLM"/>
    </source>
</evidence>
<keyword evidence="12" id="KW-0614">Plasmid</keyword>
<reference evidence="12" key="4">
    <citation type="submission" date="2021-10" db="EMBL/GenBank/DDBJ databases">
        <title>Complete genome sequences of five Ralstonia solancearum strains isolated from sunflower.</title>
        <authorList>
            <person name="She X."/>
            <person name="He Z."/>
        </authorList>
    </citation>
    <scope>NUCLEOTIDE SEQUENCE</scope>
    <source>
        <strain evidence="12">RS638</strain>
        <plasmid evidence="12">p1</plasmid>
    </source>
</reference>
<feature type="region of interest" description="Disordered" evidence="1">
    <location>
        <begin position="1"/>
        <end position="44"/>
    </location>
</feature>
<dbReference type="EMBL" id="CP025742">
    <property type="protein sequence ID" value="AYA48285.1"/>
    <property type="molecule type" value="Genomic_DNA"/>
</dbReference>
<reference evidence="3" key="2">
    <citation type="submission" date="2018-01" db="EMBL/GenBank/DDBJ databases">
        <title>Ralstonia pseudosolanacearum P824 infects blueberry.</title>
        <authorList>
            <person name="Bocsanczy A.M."/>
            <person name="Norman D.J."/>
        </authorList>
    </citation>
    <scope>NUCLEOTIDE SEQUENCE</scope>
    <source>
        <strain evidence="3">P824</strain>
    </source>
</reference>
<evidence type="ECO:0000313" key="4">
    <source>
        <dbReference type="EMBL" id="CUV18289.1"/>
    </source>
</evidence>
<evidence type="ECO:0000256" key="2">
    <source>
        <dbReference type="SAM" id="Phobius"/>
    </source>
</evidence>
<dbReference type="EMBL" id="LN899827">
    <property type="protein sequence ID" value="CUV47483.1"/>
    <property type="molecule type" value="Genomic_DNA"/>
</dbReference>
<evidence type="ECO:0000313" key="10">
    <source>
        <dbReference type="EMBL" id="CUV58267.1"/>
    </source>
</evidence>
<feature type="compositionally biased region" description="Basic and acidic residues" evidence="1">
    <location>
        <begin position="1"/>
        <end position="14"/>
    </location>
</feature>
<evidence type="ECO:0000313" key="3">
    <source>
        <dbReference type="EMBL" id="AYA48285.1"/>
    </source>
</evidence>
<reference evidence="5" key="1">
    <citation type="submission" date="2015-10" db="EMBL/GenBank/DDBJ databases">
        <authorList>
            <person name="Gilbert D.G."/>
        </authorList>
    </citation>
    <scope>NUCLEOTIDE SEQUENCE</scope>
    <source>
        <strain evidence="5">Phyl III-seqv23</strain>
    </source>
</reference>
<keyword evidence="2" id="KW-0812">Transmembrane</keyword>
<keyword evidence="2" id="KW-1133">Transmembrane helix</keyword>
<dbReference type="EMBL" id="LN899826">
    <property type="protein sequence ID" value="CUV41279.1"/>
    <property type="molecule type" value="Genomic_DNA"/>
</dbReference>
<feature type="transmembrane region" description="Helical" evidence="2">
    <location>
        <begin position="72"/>
        <end position="92"/>
    </location>
</feature>
<dbReference type="EMBL" id="LN899821">
    <property type="protein sequence ID" value="CUV18289.1"/>
    <property type="molecule type" value="Genomic_DNA"/>
</dbReference>
<dbReference type="EMBL" id="LN899825">
    <property type="protein sequence ID" value="CUV33146.1"/>
    <property type="molecule type" value="Genomic_DNA"/>
</dbReference>
<evidence type="ECO:0000313" key="9">
    <source>
        <dbReference type="EMBL" id="CUV47483.1"/>
    </source>
</evidence>
<dbReference type="EMBL" id="LN899823">
    <property type="protein sequence ID" value="CUV22654.1"/>
    <property type="molecule type" value="Genomic_DNA"/>
</dbReference>
<feature type="transmembrane region" description="Helical" evidence="2">
    <location>
        <begin position="112"/>
        <end position="134"/>
    </location>
</feature>
<dbReference type="EMBL" id="LN899822">
    <property type="protein sequence ID" value="CUV61632.1"/>
    <property type="molecule type" value="Genomic_DNA"/>
</dbReference>
<gene>
    <name evidence="12" type="ORF">LH706_22705</name>
    <name evidence="4" type="ORF">PSS4_v1_560025</name>
    <name evidence="11" type="ORF">RD1301_v1_1620019</name>
    <name evidence="3" type="ORF">RSP824_17435</name>
    <name evidence="5" type="ORF">RUN1744_v1_230025</name>
    <name evidence="6" type="ORF">RUN1985_v1_810036</name>
    <name evidence="10" type="ORF">RUN215_v1_1810026</name>
    <name evidence="7" type="ORF">TD1301_v1_300008</name>
    <name evidence="8" type="ORF">TF3108_v1_750026</name>
    <name evidence="9" type="ORF">TO10_v1_970021</name>
</gene>
<reference evidence="13" key="3">
    <citation type="submission" date="2018-01" db="EMBL/GenBank/DDBJ databases">
        <title>Raltonia solanacearum P824 infects blueberry.</title>
        <authorList>
            <person name="Bocsanczy A.M."/>
            <person name="Norman D.J."/>
        </authorList>
    </citation>
    <scope>NUCLEOTIDE SEQUENCE [LARGE SCALE GENOMIC DNA]</scope>
    <source>
        <strain evidence="13">P824</strain>
    </source>
</reference>
<sequence>MKREANAEACEGHGYRTTSRSIGDKRAGPHGGGAFHPTGTSSFAFAGRKPERVASGGYPGYQAPRGHMAQNYAFGVLFVILSGIMAIAMIVKKHPEGAERAISCAVALLADWRTWAVVTAGAALAAVVCVLLPARR</sequence>
<name>A0A0K1ZTK1_RALSL</name>